<dbReference type="OrthoDB" id="2322940at2"/>
<dbReference type="Gene3D" id="1.10.260.40">
    <property type="entry name" value="lambda repressor-like DNA-binding domains"/>
    <property type="match status" value="1"/>
</dbReference>
<organism evidence="3 4">
    <name type="scientific">Companilactobacillus halodurans</name>
    <dbReference type="NCBI Taxonomy" id="2584183"/>
    <lineage>
        <taxon>Bacteria</taxon>
        <taxon>Bacillati</taxon>
        <taxon>Bacillota</taxon>
        <taxon>Bacilli</taxon>
        <taxon>Lactobacillales</taxon>
        <taxon>Lactobacillaceae</taxon>
        <taxon>Companilactobacillus</taxon>
    </lineage>
</organism>
<dbReference type="SUPFAM" id="SSF47413">
    <property type="entry name" value="lambda repressor-like DNA-binding domains"/>
    <property type="match status" value="1"/>
</dbReference>
<dbReference type="EMBL" id="VDFO01000002">
    <property type="protein sequence ID" value="MQS96412.1"/>
    <property type="molecule type" value="Genomic_DNA"/>
</dbReference>
<protein>
    <submittedName>
        <fullName evidence="3">Helix-turn-helix transcriptional regulator</fullName>
    </submittedName>
</protein>
<dbReference type="SMART" id="SM00530">
    <property type="entry name" value="HTH_XRE"/>
    <property type="match status" value="1"/>
</dbReference>
<dbReference type="GO" id="GO:0003677">
    <property type="term" value="F:DNA binding"/>
    <property type="evidence" value="ECO:0007669"/>
    <property type="project" value="InterPro"/>
</dbReference>
<evidence type="ECO:0000313" key="3">
    <source>
        <dbReference type="EMBL" id="MQS96412.1"/>
    </source>
</evidence>
<accession>A0A5P0ZUB0</accession>
<name>A0A5P0ZUB0_9LACO</name>
<dbReference type="RefSeq" id="WP_153385373.1">
    <property type="nucleotide sequence ID" value="NZ_VDFO01000002.1"/>
</dbReference>
<evidence type="ECO:0000313" key="5">
    <source>
        <dbReference type="Proteomes" id="UP000414364"/>
    </source>
</evidence>
<dbReference type="Proteomes" id="UP000371423">
    <property type="component" value="Unassembled WGS sequence"/>
</dbReference>
<reference evidence="4 5" key="1">
    <citation type="journal article" date="2019" name="Syst. Appl. Microbiol.">
        <title>Polyphasic characterization of two novel Lactobacillus spp. isolated from blown salami packages: Description of Lactobacillus halodurans sp. nov. and Lactobacillus salsicarnum sp. nov.</title>
        <authorList>
            <person name="Schuster J.A."/>
            <person name="Klingl A."/>
            <person name="Vogel R.F."/>
            <person name="Ehrmann M.A."/>
        </authorList>
    </citation>
    <scope>NUCLEOTIDE SEQUENCE [LARGE SCALE GENOMIC DNA]</scope>
    <source>
        <strain evidence="3 4">TMW 1.1920</strain>
        <strain evidence="2 5">TMW 1.2172</strain>
    </source>
</reference>
<evidence type="ECO:0000313" key="2">
    <source>
        <dbReference type="EMBL" id="MQS75977.1"/>
    </source>
</evidence>
<evidence type="ECO:0000313" key="4">
    <source>
        <dbReference type="Proteomes" id="UP000371423"/>
    </source>
</evidence>
<dbReference type="InterPro" id="IPR010982">
    <property type="entry name" value="Lambda_DNA-bd_dom_sf"/>
</dbReference>
<sequence length="92" mass="10381">MKNNISFDSELKKDLKNPEFKKEFDKYNDQMNSAVALLTAREELGWTQSELAQKAHMPQSTIARIETGHNISVDKLSILASVMGKKLKISIS</sequence>
<dbReference type="CDD" id="cd00093">
    <property type="entry name" value="HTH_XRE"/>
    <property type="match status" value="1"/>
</dbReference>
<dbReference type="Pfam" id="PF01381">
    <property type="entry name" value="HTH_3"/>
    <property type="match status" value="1"/>
</dbReference>
<dbReference type="PROSITE" id="PS50943">
    <property type="entry name" value="HTH_CROC1"/>
    <property type="match status" value="1"/>
</dbReference>
<evidence type="ECO:0000259" key="1">
    <source>
        <dbReference type="PROSITE" id="PS50943"/>
    </source>
</evidence>
<proteinExistence type="predicted"/>
<dbReference type="InterPro" id="IPR001387">
    <property type="entry name" value="Cro/C1-type_HTH"/>
</dbReference>
<feature type="domain" description="HTH cro/C1-type" evidence="1">
    <location>
        <begin position="37"/>
        <end position="90"/>
    </location>
</feature>
<dbReference type="AlphaFoldDB" id="A0A5P0ZUB0"/>
<keyword evidence="4" id="KW-1185">Reference proteome</keyword>
<gene>
    <name evidence="3" type="ORF">FHL05_00710</name>
    <name evidence="2" type="ORF">FHL06_06210</name>
</gene>
<comment type="caution">
    <text evidence="3">The sequence shown here is derived from an EMBL/GenBank/DDBJ whole genome shotgun (WGS) entry which is preliminary data.</text>
</comment>
<dbReference type="EMBL" id="VDFP01000010">
    <property type="protein sequence ID" value="MQS75977.1"/>
    <property type="molecule type" value="Genomic_DNA"/>
</dbReference>
<dbReference type="Proteomes" id="UP000414364">
    <property type="component" value="Unassembled WGS sequence"/>
</dbReference>